<comment type="similarity">
    <text evidence="1">Belongs to the peptidase S9A family.</text>
</comment>
<feature type="domain" description="Peptidase S9A N-terminal" evidence="9">
    <location>
        <begin position="78"/>
        <end position="518"/>
    </location>
</feature>
<dbReference type="GO" id="GO:0004252">
    <property type="term" value="F:serine-type endopeptidase activity"/>
    <property type="evidence" value="ECO:0007669"/>
    <property type="project" value="InterPro"/>
</dbReference>
<comment type="caution">
    <text evidence="10">The sequence shown here is derived from an EMBL/GenBank/DDBJ whole genome shotgun (WGS) entry which is preliminary data.</text>
</comment>
<evidence type="ECO:0000256" key="3">
    <source>
        <dbReference type="ARBA" id="ARBA00022801"/>
    </source>
</evidence>
<evidence type="ECO:0000256" key="7">
    <source>
        <dbReference type="ARBA" id="ARBA00045448"/>
    </source>
</evidence>
<evidence type="ECO:0000259" key="9">
    <source>
        <dbReference type="Pfam" id="PF02897"/>
    </source>
</evidence>
<evidence type="ECO:0000313" key="10">
    <source>
        <dbReference type="EMBL" id="KAJ1960359.1"/>
    </source>
</evidence>
<dbReference type="SUPFAM" id="SSF53474">
    <property type="entry name" value="alpha/beta-Hydrolases"/>
    <property type="match status" value="1"/>
</dbReference>
<evidence type="ECO:0000313" key="11">
    <source>
        <dbReference type="Proteomes" id="UP001150925"/>
    </source>
</evidence>
<accession>A0A9W8E5S4</accession>
<dbReference type="Gene3D" id="3.40.50.1820">
    <property type="entry name" value="alpha/beta hydrolase"/>
    <property type="match status" value="1"/>
</dbReference>
<dbReference type="PANTHER" id="PTHR11757:SF19">
    <property type="entry name" value="PROLYL ENDOPEPTIDASE-LIKE"/>
    <property type="match status" value="1"/>
</dbReference>
<evidence type="ECO:0000256" key="5">
    <source>
        <dbReference type="ARBA" id="ARBA00039290"/>
    </source>
</evidence>
<name>A0A9W8E5S4_9FUNG</name>
<proteinExistence type="inferred from homology"/>
<dbReference type="OrthoDB" id="248387at2759"/>
<dbReference type="Gene3D" id="2.130.10.120">
    <property type="entry name" value="Prolyl oligopeptidase, N-terminal domain"/>
    <property type="match status" value="1"/>
</dbReference>
<dbReference type="Pfam" id="PF00326">
    <property type="entry name" value="Peptidase_S9"/>
    <property type="match status" value="1"/>
</dbReference>
<dbReference type="InterPro" id="IPR001375">
    <property type="entry name" value="Peptidase_S9_cat"/>
</dbReference>
<dbReference type="GO" id="GO:0006508">
    <property type="term" value="P:proteolysis"/>
    <property type="evidence" value="ECO:0007669"/>
    <property type="project" value="UniProtKB-KW"/>
</dbReference>
<dbReference type="InterPro" id="IPR023302">
    <property type="entry name" value="Pept_S9A_N"/>
</dbReference>
<dbReference type="InterPro" id="IPR002470">
    <property type="entry name" value="Peptidase_S9A"/>
</dbReference>
<evidence type="ECO:0000256" key="2">
    <source>
        <dbReference type="ARBA" id="ARBA00022670"/>
    </source>
</evidence>
<evidence type="ECO:0000259" key="8">
    <source>
        <dbReference type="Pfam" id="PF00326"/>
    </source>
</evidence>
<organism evidence="10 11">
    <name type="scientific">Dispira parvispora</name>
    <dbReference type="NCBI Taxonomy" id="1520584"/>
    <lineage>
        <taxon>Eukaryota</taxon>
        <taxon>Fungi</taxon>
        <taxon>Fungi incertae sedis</taxon>
        <taxon>Zoopagomycota</taxon>
        <taxon>Kickxellomycotina</taxon>
        <taxon>Dimargaritomycetes</taxon>
        <taxon>Dimargaritales</taxon>
        <taxon>Dimargaritaceae</taxon>
        <taxon>Dispira</taxon>
    </lineage>
</organism>
<keyword evidence="3" id="KW-0378">Hydrolase</keyword>
<dbReference type="AlphaFoldDB" id="A0A9W8E5S4"/>
<gene>
    <name evidence="10" type="ORF">IWQ62_004262</name>
</gene>
<evidence type="ECO:0000256" key="4">
    <source>
        <dbReference type="ARBA" id="ARBA00022825"/>
    </source>
</evidence>
<evidence type="ECO:0000256" key="6">
    <source>
        <dbReference type="ARBA" id="ARBA00042165"/>
    </source>
</evidence>
<keyword evidence="4" id="KW-0720">Serine protease</keyword>
<keyword evidence="2" id="KW-0645">Protease</keyword>
<dbReference type="InterPro" id="IPR029058">
    <property type="entry name" value="AB_hydrolase_fold"/>
</dbReference>
<sequence>MFRLRVTKSPWLRHAFLQTTTRPSSTAPVHIQSSEIEYIGRTKISKVKKEALSQPKQAILPSVPQLRPTLSAMVREGKENDGFGYLEEPSSPLFRSALDREISYGEECRKPYFVFERVLMILLRHYYDKEHCPYPLHQRVGQWLYYSKLYQFPEDNDEWIPSSTRYYRRPVSSLTKDGKPSTFGDEVMNEETDYLIFDTETMLEEDTVLEEFLASPDPNLFAVRLCQVRLKKKSEYHQHVVVYRVHEDQYGVIPVSSFACTGKVYWSKDGHHLYYLNHNSTGKTSLCAHQVPQGKPPQSEKVLAAPWTDRHASVIFQTRQHSNGLTFRVTSDQQFIAVTNQGLSTTEVRLYPLMDLNQEPTVPSPESSQLTLYEKPSPIAPIVEHHQGQFILATVQGSELTPQLEKVTFGTKGQVNRTPLFKLASNEALRDLQLFERHLVIHGYREGQSFIQIHDLSSDQSLTETPPTNVAFPEECVFVTPRPNEFHSSTLYFTYESPVTDAHCVTYDLSNKQITLTKGPHIKGVSDDEFHSRIEYVTSHDQVQIPMLLISRKGLSTDEPHPMLMRVYGAFGQVLPSTFRPEVLYLLKNDWILAVPYIRGGGECGPKWHQQGMLENKPNSIADFSAAVHYVIEKKYTSSDHLSVWGAGAGGLVVAAVMNKYPDLFRAVFLDSPLVDPLYYVQTLSPQTYVSYAREWGDALNDPEIRKRIAAYAPYQSVPEAMPRSLSVGVQSILHDFKGTPPNKPLADRMRKHNQQWANERTRHMKLYDLIPSAKSGNRSDAEWPSLFVVNPTIGKLKDLAPSTYRLAQCLKWLTKLRYEIYNRGRIFSPLISVKAVFERKGKVGSRKVVVSPDIERKLIFQMYDCFYVSSKRGKIKGKDTPAFVASKPTIGGLAFIVQEIMAR</sequence>
<dbReference type="Pfam" id="PF02897">
    <property type="entry name" value="Peptidase_S9_N"/>
    <property type="match status" value="1"/>
</dbReference>
<keyword evidence="11" id="KW-1185">Reference proteome</keyword>
<dbReference type="PANTHER" id="PTHR11757">
    <property type="entry name" value="PROTEASE FAMILY S9A OLIGOPEPTIDASE"/>
    <property type="match status" value="1"/>
</dbReference>
<comment type="function">
    <text evidence="7">Serine peptidase whose precise substrate specificity remains unclear. Does not cleave peptides after a arginine or lysine residue. Regulates trans-Golgi network morphology and sorting by regulating the membrane binding of the AP-1 complex. May play a role in the regulation of synaptic vesicle exocytosis.</text>
</comment>
<dbReference type="InterPro" id="IPR051543">
    <property type="entry name" value="Serine_Peptidase_S9A"/>
</dbReference>
<dbReference type="SUPFAM" id="SSF50993">
    <property type="entry name" value="Peptidase/esterase 'gauge' domain"/>
    <property type="match status" value="1"/>
</dbReference>
<dbReference type="Proteomes" id="UP001150925">
    <property type="component" value="Unassembled WGS sequence"/>
</dbReference>
<dbReference type="EMBL" id="JANBPY010001361">
    <property type="protein sequence ID" value="KAJ1960359.1"/>
    <property type="molecule type" value="Genomic_DNA"/>
</dbReference>
<protein>
    <recommendedName>
        <fullName evidence="5">Prolyl endopeptidase-like</fullName>
    </recommendedName>
    <alternativeName>
        <fullName evidence="6">Prolylendopeptidase-like</fullName>
    </alternativeName>
</protein>
<feature type="domain" description="Peptidase S9 prolyl oligopeptidase catalytic" evidence="8">
    <location>
        <begin position="579"/>
        <end position="719"/>
    </location>
</feature>
<reference evidence="10" key="1">
    <citation type="submission" date="2022-07" db="EMBL/GenBank/DDBJ databases">
        <title>Phylogenomic reconstructions and comparative analyses of Kickxellomycotina fungi.</title>
        <authorList>
            <person name="Reynolds N.K."/>
            <person name="Stajich J.E."/>
            <person name="Barry K."/>
            <person name="Grigoriev I.V."/>
            <person name="Crous P."/>
            <person name="Smith M.E."/>
        </authorList>
    </citation>
    <scope>NUCLEOTIDE SEQUENCE</scope>
    <source>
        <strain evidence="10">RSA 1196</strain>
    </source>
</reference>
<evidence type="ECO:0000256" key="1">
    <source>
        <dbReference type="ARBA" id="ARBA00005228"/>
    </source>
</evidence>
<dbReference type="PRINTS" id="PR00862">
    <property type="entry name" value="PROLIGOPTASE"/>
</dbReference>